<proteinExistence type="predicted"/>
<dbReference type="RefSeq" id="WP_128794115.1">
    <property type="nucleotide sequence ID" value="NZ_CP034669.1"/>
</dbReference>
<dbReference type="InterPro" id="IPR007362">
    <property type="entry name" value="DUF429"/>
</dbReference>
<evidence type="ECO:0000313" key="2">
    <source>
        <dbReference type="Proteomes" id="UP000288758"/>
    </source>
</evidence>
<name>A0A410RIJ1_CORCK</name>
<gene>
    <name evidence="1" type="ORF">EJ065_0031</name>
</gene>
<dbReference type="AlphaFoldDB" id="A0A410RIJ1"/>
<dbReference type="EMBL" id="CP034669">
    <property type="protein sequence ID" value="QAT81646.1"/>
    <property type="molecule type" value="Genomic_DNA"/>
</dbReference>
<evidence type="ECO:0008006" key="3">
    <source>
        <dbReference type="Google" id="ProtNLM"/>
    </source>
</evidence>
<reference evidence="1 2" key="1">
    <citation type="submission" date="2018-12" db="EMBL/GenBank/DDBJ databases">
        <title>Complete Genome Sequence of the Corallopyronin A producing Myxobacterium Corallococcus coralloides B035.</title>
        <authorList>
            <person name="Bouhired S.M."/>
            <person name="Rupp O."/>
            <person name="Blom J."/>
            <person name="Schaeberle T.F."/>
            <person name="Kehraus S."/>
            <person name="Schiefer A."/>
            <person name="Pfarr K."/>
            <person name="Goesmann A."/>
            <person name="Hoerauf A."/>
            <person name="Koenig G.M."/>
        </authorList>
    </citation>
    <scope>NUCLEOTIDE SEQUENCE [LARGE SCALE GENOMIC DNA]</scope>
    <source>
        <strain evidence="1 2">B035</strain>
    </source>
</reference>
<protein>
    <recommendedName>
        <fullName evidence="3">DUF429 domain-containing protein</fullName>
    </recommendedName>
</protein>
<dbReference type="Pfam" id="PF04250">
    <property type="entry name" value="DUF429"/>
    <property type="match status" value="1"/>
</dbReference>
<accession>A0A410RIJ1</accession>
<dbReference type="Proteomes" id="UP000288758">
    <property type="component" value="Chromosome"/>
</dbReference>
<sequence>MTDARRFVGWDLTDPFARAPRPVDEAIVEGDGRVRFSQRVWPKARGGHGLDPEALAEAFAMKPGDVVVVDGPQALANPGAKVRDAEARLRAPGRTPDVLPVPGAPFAGFVRGSVLLFAALRAHARVPMLDLDTPSLSHARLFEAFPGATWRALAVEKLGAKSTPEGRARRQALLESSGLRFGDAVKCTHDQLDAALCAWLGWLTRTRPRDVIAVGLPLTRDTDGTLREGRILDLDRAHAVMHVMRTQRPRTGSS</sequence>
<organism evidence="1 2">
    <name type="scientific">Corallococcus coralloides</name>
    <name type="common">Myxococcus coralloides</name>
    <dbReference type="NCBI Taxonomy" id="184914"/>
    <lineage>
        <taxon>Bacteria</taxon>
        <taxon>Pseudomonadati</taxon>
        <taxon>Myxococcota</taxon>
        <taxon>Myxococcia</taxon>
        <taxon>Myxococcales</taxon>
        <taxon>Cystobacterineae</taxon>
        <taxon>Myxococcaceae</taxon>
        <taxon>Corallococcus</taxon>
    </lineage>
</organism>
<evidence type="ECO:0000313" key="1">
    <source>
        <dbReference type="EMBL" id="QAT81646.1"/>
    </source>
</evidence>